<dbReference type="PROSITE" id="PS51966">
    <property type="entry name" value="COV_VIROPORIN_3A_TM"/>
    <property type="match status" value="1"/>
</dbReference>
<dbReference type="EMBL" id="KT868870">
    <property type="protein sequence ID" value="ALK80245.1"/>
    <property type="molecule type" value="Genomic_RNA"/>
</dbReference>
<keyword evidence="4 6" id="KW-1133">Transmembrane helix</keyword>
<name>A0A140AYV9_MERS</name>
<evidence type="ECO:0000256" key="6">
    <source>
        <dbReference type="PROSITE-ProRule" id="PRU01311"/>
    </source>
</evidence>
<dbReference type="InterPro" id="IPR046445">
    <property type="entry name" value="a/bCoV_VIROPORIN_3A-like_TM"/>
</dbReference>
<sequence>MEESLTDVPSTSGTQVYSRKARKRSHSPTKKLRYVKRRFSLLRPEDLSVIVQPTHYVRVTFSDPNMWYLRSGHHLHSVHNWLKPYGGQPVSEYHITLALLNLTDEDLARDFSPIALFLRNVRFELHEFALLRKTLVLNASEIYCANIHRFKPVYRVNTAIPTIKDWLLVQGFSLYHSGLPLHMSISKLHALDDVTRNYIITMPCFRTYPQQMFVTPLAVDVVSIRSSNQGNKQIVHSYPILHHPGLRTMAFSASLFKPVQLVPVSPAFHRIESTDSIVFTYIPASGYVAALAVNVCLIPLLLLLRQDTCRRSIIRTMVLYFLVLYNFLLAIVLVNGVHYPTGSCLIAFLVILIILWFVDRIRFCLMLNSYIPLFDMRSHFIRVSTVSSHGMVPVIHTKPLFIRNFDQRCSCSRCFYLHSSTYIECTYISRFSKISLVSVTDFSLNGNVSTVFVPATRDSVPLHIIAPSSLIV</sequence>
<feature type="transmembrane region" description="Helical" evidence="8">
    <location>
        <begin position="284"/>
        <end position="304"/>
    </location>
</feature>
<keyword evidence="5 6" id="KW-0472">Membrane</keyword>
<accession>A0A140AYV9</accession>
<dbReference type="CDD" id="cd21651">
    <property type="entry name" value="ORF4b_MERS-CoV-like"/>
    <property type="match status" value="1"/>
</dbReference>
<feature type="transmembrane region" description="Helical" evidence="8">
    <location>
        <begin position="340"/>
        <end position="358"/>
    </location>
</feature>
<feature type="domain" description="CoV 3a-like viroporin CD" evidence="10">
    <location>
        <begin position="379"/>
        <end position="436"/>
    </location>
</feature>
<dbReference type="InterPro" id="IPR044321">
    <property type="entry name" value="ORF4b_MERS-CoV-like"/>
</dbReference>
<feature type="region of interest" description="Disordered" evidence="7">
    <location>
        <begin position="1"/>
        <end position="28"/>
    </location>
</feature>
<reference evidence="11" key="2">
    <citation type="journal article" date="2016" name="MBio">
        <title>Spread of Mutant Middle East Respiratory Syndrome Coronavirus with Reduced Affinity to Human CD26 during the South Korean Outbreak.</title>
        <authorList>
            <person name="Kim Y."/>
            <person name="Cheon S."/>
            <person name="Min C.K."/>
            <person name="Sohn K.M."/>
            <person name="Kang Y.J."/>
            <person name="Cha Y.J."/>
            <person name="Kang J.I."/>
            <person name="Han S.K."/>
            <person name="Ha N.Y."/>
            <person name="Kim G."/>
            <person name="Aigerim A."/>
            <person name="Shin H.M."/>
            <person name="Choi M.S."/>
            <person name="Kim S."/>
            <person name="Cho H.S."/>
            <person name="Kim Y.S."/>
            <person name="Cho N.H."/>
        </authorList>
    </citation>
    <scope>NUCLEOTIDE SEQUENCE</scope>
    <source>
        <strain evidence="11">MERS-CoV/KOR/CNUH_SNU/038_06_2015</strain>
    </source>
</reference>
<dbReference type="InterPro" id="IPR044323">
    <property type="entry name" value="MERS-CoV-like_ORF5"/>
</dbReference>
<evidence type="ECO:0000313" key="11">
    <source>
        <dbReference type="EMBL" id="ALK80245.1"/>
    </source>
</evidence>
<dbReference type="GO" id="GO:0016020">
    <property type="term" value="C:membrane"/>
    <property type="evidence" value="ECO:0007669"/>
    <property type="project" value="UniProtKB-UniRule"/>
</dbReference>
<evidence type="ECO:0000256" key="5">
    <source>
        <dbReference type="ARBA" id="ARBA00023136"/>
    </source>
</evidence>
<proteinExistence type="predicted"/>
<keyword evidence="3 6" id="KW-1043">Host membrane</keyword>
<feature type="compositionally biased region" description="Polar residues" evidence="7">
    <location>
        <begin position="7"/>
        <end position="17"/>
    </location>
</feature>
<evidence type="ECO:0000256" key="4">
    <source>
        <dbReference type="ARBA" id="ARBA00022989"/>
    </source>
</evidence>
<feature type="compositionally biased region" description="Basic residues" evidence="7">
    <location>
        <begin position="19"/>
        <end position="28"/>
    </location>
</feature>
<feature type="transmembrane region" description="Helical" evidence="8">
    <location>
        <begin position="316"/>
        <end position="334"/>
    </location>
</feature>
<comment type="subcellular location">
    <subcellularLocation>
        <location evidence="1">Host membrane</location>
        <topology evidence="1">Multi-pass membrane protein</topology>
    </subcellularLocation>
</comment>
<evidence type="ECO:0000256" key="8">
    <source>
        <dbReference type="SAM" id="Phobius"/>
    </source>
</evidence>
<dbReference type="CDD" id="cd21645">
    <property type="entry name" value="MERS-CoV-like_ORF5"/>
    <property type="match status" value="1"/>
</dbReference>
<evidence type="ECO:0000259" key="9">
    <source>
        <dbReference type="PROSITE" id="PS51966"/>
    </source>
</evidence>
<protein>
    <submittedName>
        <fullName evidence="11">NS4B-5 fusion protein</fullName>
    </submittedName>
</protein>
<keyword evidence="2 6" id="KW-0812">Transmembrane</keyword>
<feature type="domain" description="CoV 3a-like viroporin TM" evidence="9">
    <location>
        <begin position="280"/>
        <end position="375"/>
    </location>
</feature>
<dbReference type="GO" id="GO:0033644">
    <property type="term" value="C:host cell membrane"/>
    <property type="evidence" value="ECO:0007669"/>
    <property type="project" value="UniProtKB-SubCell"/>
</dbReference>
<dbReference type="PROSITE" id="PS51967">
    <property type="entry name" value="COV_VIROPORIN_3A_CD"/>
    <property type="match status" value="1"/>
</dbReference>
<evidence type="ECO:0000259" key="10">
    <source>
        <dbReference type="PROSITE" id="PS51967"/>
    </source>
</evidence>
<organism evidence="11">
    <name type="scientific">Middle East respiratory syndrome-related coronavirus</name>
    <name type="common">MERS-CoV</name>
    <dbReference type="NCBI Taxonomy" id="1335626"/>
    <lineage>
        <taxon>Viruses</taxon>
        <taxon>Riboviria</taxon>
        <taxon>Orthornavirae</taxon>
        <taxon>Pisuviricota</taxon>
        <taxon>Pisoniviricetes</taxon>
        <taxon>Nidovirales</taxon>
        <taxon>Cornidovirineae</taxon>
        <taxon>Coronaviridae</taxon>
        <taxon>Orthocoronavirinae</taxon>
        <taxon>Betacoronavirus</taxon>
        <taxon>Merbecovirus</taxon>
        <taxon>Betacoronavirus cameli</taxon>
    </lineage>
</organism>
<reference evidence="11" key="1">
    <citation type="submission" date="2015-10" db="EMBL/GenBank/DDBJ databases">
        <authorList>
            <person name="Gilbert D.G."/>
        </authorList>
    </citation>
    <scope>NUCLEOTIDE SEQUENCE</scope>
    <source>
        <strain evidence="11">MERS-CoV/KOR/CNUH_SNU/038_06_2015</strain>
    </source>
</reference>
<evidence type="ECO:0000256" key="2">
    <source>
        <dbReference type="ARBA" id="ARBA00022692"/>
    </source>
</evidence>
<evidence type="ECO:0000256" key="7">
    <source>
        <dbReference type="SAM" id="MobiDB-lite"/>
    </source>
</evidence>
<gene>
    <name evidence="11" type="primary">orf4b-5</name>
</gene>
<evidence type="ECO:0000256" key="1">
    <source>
        <dbReference type="ARBA" id="ARBA00004301"/>
    </source>
</evidence>
<dbReference type="InterPro" id="IPR046446">
    <property type="entry name" value="a/bCoV_VIROPORIN_3A-like_CD"/>
</dbReference>
<evidence type="ECO:0000256" key="3">
    <source>
        <dbReference type="ARBA" id="ARBA00022870"/>
    </source>
</evidence>